<organism evidence="3">
    <name type="scientific">uncultured Caudovirales phage</name>
    <dbReference type="NCBI Taxonomy" id="2100421"/>
    <lineage>
        <taxon>Viruses</taxon>
        <taxon>Duplodnaviria</taxon>
        <taxon>Heunggongvirae</taxon>
        <taxon>Uroviricota</taxon>
        <taxon>Caudoviricetes</taxon>
        <taxon>Peduoviridae</taxon>
        <taxon>Maltschvirus</taxon>
        <taxon>Maltschvirus maltsch</taxon>
    </lineage>
</organism>
<proteinExistence type="predicted"/>
<sequence length="75" mass="8405">MSKLELILSEVRRLAATRKTNDERLALQHHIMIGVVLALGDECPPTWRTHVRDGRTDAIPQLCHIPLEPIGGLKC</sequence>
<dbReference type="EMBL" id="LR797445">
    <property type="protein sequence ID" value="CAB4217615.1"/>
    <property type="molecule type" value="Genomic_DNA"/>
</dbReference>
<accession>A0A6J5RKF2</accession>
<dbReference type="EMBL" id="LR797173">
    <property type="protein sequence ID" value="CAB4191547.1"/>
    <property type="molecule type" value="Genomic_DNA"/>
</dbReference>
<evidence type="ECO:0000313" key="1">
    <source>
        <dbReference type="EMBL" id="CAB4146276.1"/>
    </source>
</evidence>
<evidence type="ECO:0000313" key="3">
    <source>
        <dbReference type="EMBL" id="CAB4197883.1"/>
    </source>
</evidence>
<gene>
    <name evidence="2" type="ORF">UFOVP1225_49</name>
    <name evidence="3" type="ORF">UFOVP1319_39</name>
    <name evidence="4" type="ORF">UFOVP1591_49</name>
    <name evidence="1" type="ORF">UFOVP478_22</name>
</gene>
<evidence type="ECO:0000313" key="4">
    <source>
        <dbReference type="EMBL" id="CAB4217615.1"/>
    </source>
</evidence>
<protein>
    <submittedName>
        <fullName evidence="3">Uncharacterized protein</fullName>
    </submittedName>
</protein>
<dbReference type="EMBL" id="LR797255">
    <property type="protein sequence ID" value="CAB4197883.1"/>
    <property type="molecule type" value="Genomic_DNA"/>
</dbReference>
<name>A0A6J5RKF2_9CAUD</name>
<reference evidence="3" key="1">
    <citation type="submission" date="2020-05" db="EMBL/GenBank/DDBJ databases">
        <authorList>
            <person name="Chiriac C."/>
            <person name="Salcher M."/>
            <person name="Ghai R."/>
            <person name="Kavagutti S V."/>
        </authorList>
    </citation>
    <scope>NUCLEOTIDE SEQUENCE</scope>
</reference>
<dbReference type="EMBL" id="LR796462">
    <property type="protein sequence ID" value="CAB4146276.1"/>
    <property type="molecule type" value="Genomic_DNA"/>
</dbReference>
<evidence type="ECO:0000313" key="2">
    <source>
        <dbReference type="EMBL" id="CAB4191547.1"/>
    </source>
</evidence>